<dbReference type="InterPro" id="IPR023170">
    <property type="entry name" value="HhH_base_excis_C"/>
</dbReference>
<organism evidence="16 17">
    <name type="scientific">Petrocella atlantisensis</name>
    <dbReference type="NCBI Taxonomy" id="2173034"/>
    <lineage>
        <taxon>Bacteria</taxon>
        <taxon>Bacillati</taxon>
        <taxon>Bacillota</taxon>
        <taxon>Clostridia</taxon>
        <taxon>Lachnospirales</taxon>
        <taxon>Vallitaleaceae</taxon>
        <taxon>Petrocella</taxon>
    </lineage>
</organism>
<evidence type="ECO:0000256" key="2">
    <source>
        <dbReference type="ARBA" id="ARBA00002933"/>
    </source>
</evidence>
<evidence type="ECO:0000313" key="17">
    <source>
        <dbReference type="Proteomes" id="UP000279029"/>
    </source>
</evidence>
<dbReference type="EMBL" id="LR130778">
    <property type="protein sequence ID" value="VDN47520.1"/>
    <property type="molecule type" value="Genomic_DNA"/>
</dbReference>
<evidence type="ECO:0000256" key="5">
    <source>
        <dbReference type="ARBA" id="ARBA00022023"/>
    </source>
</evidence>
<dbReference type="Pfam" id="PF14815">
    <property type="entry name" value="NUDIX_4"/>
    <property type="match status" value="1"/>
</dbReference>
<dbReference type="Gene3D" id="1.10.340.30">
    <property type="entry name" value="Hypothetical protein, domain 2"/>
    <property type="match status" value="1"/>
</dbReference>
<dbReference type="InterPro" id="IPR044298">
    <property type="entry name" value="MIG/MutY"/>
</dbReference>
<keyword evidence="11" id="KW-0411">Iron-sulfur</keyword>
<evidence type="ECO:0000256" key="14">
    <source>
        <dbReference type="RuleBase" id="RU365096"/>
    </source>
</evidence>
<dbReference type="InterPro" id="IPR004035">
    <property type="entry name" value="Endouclease-III_FeS-bd_BS"/>
</dbReference>
<dbReference type="OrthoDB" id="9802365at2"/>
<evidence type="ECO:0000256" key="13">
    <source>
        <dbReference type="ARBA" id="ARBA00023295"/>
    </source>
</evidence>
<dbReference type="Gene3D" id="3.90.79.10">
    <property type="entry name" value="Nucleoside Triphosphate Pyrophosphohydrolase"/>
    <property type="match status" value="1"/>
</dbReference>
<comment type="similarity">
    <text evidence="3 14">Belongs to the Nth/MutY family.</text>
</comment>
<keyword evidence="9 16" id="KW-0378">Hydrolase</keyword>
<keyword evidence="12" id="KW-0234">DNA repair</keyword>
<dbReference type="PROSITE" id="PS00764">
    <property type="entry name" value="ENDONUCLEASE_III_1"/>
    <property type="match status" value="1"/>
</dbReference>
<reference evidence="16 17" key="1">
    <citation type="submission" date="2018-09" db="EMBL/GenBank/DDBJ databases">
        <authorList>
            <person name="Postec A."/>
        </authorList>
    </citation>
    <scope>NUCLEOTIDE SEQUENCE [LARGE SCALE GENOMIC DNA]</scope>
    <source>
        <strain evidence="16">70B-A</strain>
    </source>
</reference>
<dbReference type="EC" id="3.2.2.31" evidence="4 14"/>
<dbReference type="InterPro" id="IPR003651">
    <property type="entry name" value="Endonuclease3_FeS-loop_motif"/>
</dbReference>
<keyword evidence="17" id="KW-1185">Reference proteome</keyword>
<dbReference type="SMART" id="SM00525">
    <property type="entry name" value="FES"/>
    <property type="match status" value="1"/>
</dbReference>
<comment type="function">
    <text evidence="2">Adenine glycosylase active on G-A mispairs. MutY also corrects error-prone DNA synthesis past GO lesions which are due to the oxidatively damaged form of guanine: 7,8-dihydro-8-oxoguanine (8-oxo-dGTP).</text>
</comment>
<keyword evidence="13 14" id="KW-0326">Glycosidase</keyword>
<evidence type="ECO:0000256" key="1">
    <source>
        <dbReference type="ARBA" id="ARBA00000843"/>
    </source>
</evidence>
<evidence type="ECO:0000313" key="16">
    <source>
        <dbReference type="EMBL" id="VDN47520.1"/>
    </source>
</evidence>
<dbReference type="PROSITE" id="PS01155">
    <property type="entry name" value="ENDONUCLEASE_III_2"/>
    <property type="match status" value="1"/>
</dbReference>
<dbReference type="InterPro" id="IPR015797">
    <property type="entry name" value="NUDIX_hydrolase-like_dom_sf"/>
</dbReference>
<keyword evidence="10 14" id="KW-0408">Iron</keyword>
<dbReference type="PANTHER" id="PTHR42944:SF1">
    <property type="entry name" value="ADENINE DNA GLYCOSYLASE"/>
    <property type="match status" value="1"/>
</dbReference>
<dbReference type="Pfam" id="PF00633">
    <property type="entry name" value="HHH"/>
    <property type="match status" value="1"/>
</dbReference>
<evidence type="ECO:0000256" key="10">
    <source>
        <dbReference type="ARBA" id="ARBA00023004"/>
    </source>
</evidence>
<dbReference type="NCBIfam" id="TIGR01084">
    <property type="entry name" value="mutY"/>
    <property type="match status" value="1"/>
</dbReference>
<dbReference type="Proteomes" id="UP000279029">
    <property type="component" value="Chromosome"/>
</dbReference>
<dbReference type="GO" id="GO:0035485">
    <property type="term" value="F:adenine/guanine mispair binding"/>
    <property type="evidence" value="ECO:0007669"/>
    <property type="project" value="TreeGrafter"/>
</dbReference>
<dbReference type="InterPro" id="IPR011257">
    <property type="entry name" value="DNA_glycosylase"/>
</dbReference>
<evidence type="ECO:0000256" key="9">
    <source>
        <dbReference type="ARBA" id="ARBA00022801"/>
    </source>
</evidence>
<dbReference type="FunFam" id="1.10.340.30:FF:000002">
    <property type="entry name" value="Adenine DNA glycosylase"/>
    <property type="match status" value="1"/>
</dbReference>
<dbReference type="CDD" id="cd00056">
    <property type="entry name" value="ENDO3c"/>
    <property type="match status" value="1"/>
</dbReference>
<evidence type="ECO:0000256" key="12">
    <source>
        <dbReference type="ARBA" id="ARBA00023204"/>
    </source>
</evidence>
<dbReference type="SUPFAM" id="SSF55811">
    <property type="entry name" value="Nudix"/>
    <property type="match status" value="1"/>
</dbReference>
<dbReference type="GO" id="GO:0034039">
    <property type="term" value="F:8-oxo-7,8-dihydroguanine DNA N-glycosylase activity"/>
    <property type="evidence" value="ECO:0007669"/>
    <property type="project" value="TreeGrafter"/>
</dbReference>
<dbReference type="InterPro" id="IPR003265">
    <property type="entry name" value="HhH-GPD_domain"/>
</dbReference>
<dbReference type="InterPro" id="IPR000445">
    <property type="entry name" value="HhH_motif"/>
</dbReference>
<dbReference type="GO" id="GO:0051539">
    <property type="term" value="F:4 iron, 4 sulfur cluster binding"/>
    <property type="evidence" value="ECO:0007669"/>
    <property type="project" value="UniProtKB-UniRule"/>
</dbReference>
<dbReference type="GO" id="GO:0006298">
    <property type="term" value="P:mismatch repair"/>
    <property type="evidence" value="ECO:0007669"/>
    <property type="project" value="TreeGrafter"/>
</dbReference>
<evidence type="ECO:0000256" key="7">
    <source>
        <dbReference type="ARBA" id="ARBA00022723"/>
    </source>
</evidence>
<dbReference type="RefSeq" id="WP_125136816.1">
    <property type="nucleotide sequence ID" value="NZ_LR130778.1"/>
</dbReference>
<evidence type="ECO:0000256" key="11">
    <source>
        <dbReference type="ARBA" id="ARBA00023014"/>
    </source>
</evidence>
<keyword evidence="6" id="KW-0004">4Fe-4S</keyword>
<sequence length="343" mass="39353">MKTIQASLLKWYKQNHRKLPWRATRNPYKIWLSEIMCQQTQVATVISYYHRFLESYPDIVSLSKATEDEIYKLWEGLGYYSRAKRLMQCARVVTENYGGFFPRTYNEILGLPGIGPYTAGAIASIAYDIKMPAVDGNVLRVYSRLYGVEEDIGKSNTKQKIEAMVSADLPEDVRDYNQALMELGALICVPRNPKCDLCPVYIFCVAREKNIQNSLPIKTPKAKKLTKNMMVAYIEFENQVLLEKRGTEGLLANLWGFPIIEVGDDDSTKEMMAYLEENYGLLVMEEAVITTKKHVFTHLIWDMTFVRFKASSIPIIEDPEVVWILPEAISNYPLPTAFLKLLE</sequence>
<dbReference type="GO" id="GO:0046872">
    <property type="term" value="F:metal ion binding"/>
    <property type="evidence" value="ECO:0007669"/>
    <property type="project" value="UniProtKB-UniRule"/>
</dbReference>
<dbReference type="GO" id="GO:0006284">
    <property type="term" value="P:base-excision repair"/>
    <property type="evidence" value="ECO:0007669"/>
    <property type="project" value="UniProtKB-UniRule"/>
</dbReference>
<evidence type="ECO:0000259" key="15">
    <source>
        <dbReference type="SMART" id="SM00478"/>
    </source>
</evidence>
<dbReference type="Pfam" id="PF10576">
    <property type="entry name" value="EndIII_4Fe-2S"/>
    <property type="match status" value="1"/>
</dbReference>
<proteinExistence type="inferred from homology"/>
<dbReference type="InterPro" id="IPR029119">
    <property type="entry name" value="MutY_C"/>
</dbReference>
<feature type="domain" description="HhH-GPD" evidence="15">
    <location>
        <begin position="36"/>
        <end position="186"/>
    </location>
</feature>
<protein>
    <recommendedName>
        <fullName evidence="5 14">Adenine DNA glycosylase</fullName>
        <ecNumber evidence="4 14">3.2.2.31</ecNumber>
    </recommendedName>
</protein>
<dbReference type="AlphaFoldDB" id="A0A3P7P201"/>
<dbReference type="GO" id="GO:0032357">
    <property type="term" value="F:oxidized purine DNA binding"/>
    <property type="evidence" value="ECO:0007669"/>
    <property type="project" value="TreeGrafter"/>
</dbReference>
<name>A0A3P7P201_9FIRM</name>
<dbReference type="GO" id="GO:0000701">
    <property type="term" value="F:purine-specific mismatch base pair DNA N-glycosylase activity"/>
    <property type="evidence" value="ECO:0007669"/>
    <property type="project" value="UniProtKB-EC"/>
</dbReference>
<dbReference type="KEGG" id="cbar:PATL70BA_1633"/>
<dbReference type="InterPro" id="IPR004036">
    <property type="entry name" value="Endonuclease-III-like_CS2"/>
</dbReference>
<dbReference type="CDD" id="cd03431">
    <property type="entry name" value="NUDIX_DNA_Glycosylase_C-MutY"/>
    <property type="match status" value="1"/>
</dbReference>
<dbReference type="SUPFAM" id="SSF48150">
    <property type="entry name" value="DNA-glycosylase"/>
    <property type="match status" value="1"/>
</dbReference>
<evidence type="ECO:0000256" key="8">
    <source>
        <dbReference type="ARBA" id="ARBA00022763"/>
    </source>
</evidence>
<evidence type="ECO:0000256" key="6">
    <source>
        <dbReference type="ARBA" id="ARBA00022485"/>
    </source>
</evidence>
<evidence type="ECO:0000256" key="3">
    <source>
        <dbReference type="ARBA" id="ARBA00008343"/>
    </source>
</evidence>
<gene>
    <name evidence="16" type="primary">mutY</name>
    <name evidence="16" type="ORF">PATL70BA_1633</name>
</gene>
<dbReference type="PANTHER" id="PTHR42944">
    <property type="entry name" value="ADENINE DNA GLYCOSYLASE"/>
    <property type="match status" value="1"/>
</dbReference>
<dbReference type="SMART" id="SM00478">
    <property type="entry name" value="ENDO3c"/>
    <property type="match status" value="1"/>
</dbReference>
<dbReference type="Pfam" id="PF00730">
    <property type="entry name" value="HhH-GPD"/>
    <property type="match status" value="1"/>
</dbReference>
<comment type="catalytic activity">
    <reaction evidence="1 14">
        <text>Hydrolyzes free adenine bases from 7,8-dihydro-8-oxoguanine:adenine mismatched double-stranded DNA, leaving an apurinic site.</text>
        <dbReference type="EC" id="3.2.2.31"/>
    </reaction>
</comment>
<evidence type="ECO:0000256" key="4">
    <source>
        <dbReference type="ARBA" id="ARBA00012045"/>
    </source>
</evidence>
<comment type="cofactor">
    <cofactor evidence="14">
        <name>[4Fe-4S] cluster</name>
        <dbReference type="ChEBI" id="CHEBI:49883"/>
    </cofactor>
    <text evidence="14">Binds 1 [4Fe-4S] cluster.</text>
</comment>
<keyword evidence="8 14" id="KW-0227">DNA damage</keyword>
<keyword evidence="7" id="KW-0479">Metal-binding</keyword>
<dbReference type="InterPro" id="IPR005760">
    <property type="entry name" value="A/G_AdeGlyc_MutY"/>
</dbReference>
<accession>A0A3P7P201</accession>
<dbReference type="Gene3D" id="1.10.1670.10">
    <property type="entry name" value="Helix-hairpin-Helix base-excision DNA repair enzymes (C-terminal)"/>
    <property type="match status" value="1"/>
</dbReference>